<sequence length="67" mass="7548">MVNIRFSHLHVDEVRQSSGIFSGRNVQIGWRANGQQNQGFGQVTGQNNKMHDHIHTVVKPDPMKAPD</sequence>
<dbReference type="RefSeq" id="WP_188498995.1">
    <property type="nucleotide sequence ID" value="NZ_BMFV01000042.1"/>
</dbReference>
<dbReference type="AlphaFoldDB" id="A0A8J2ZZ25"/>
<comment type="caution">
    <text evidence="1">The sequence shown here is derived from an EMBL/GenBank/DDBJ whole genome shotgun (WGS) entry which is preliminary data.</text>
</comment>
<protein>
    <submittedName>
        <fullName evidence="1">Uncharacterized protein</fullName>
    </submittedName>
</protein>
<organism evidence="1 2">
    <name type="scientific">Pullulanibacillus pueri</name>
    <dbReference type="NCBI Taxonomy" id="1437324"/>
    <lineage>
        <taxon>Bacteria</taxon>
        <taxon>Bacillati</taxon>
        <taxon>Bacillota</taxon>
        <taxon>Bacilli</taxon>
        <taxon>Bacillales</taxon>
        <taxon>Sporolactobacillaceae</taxon>
        <taxon>Pullulanibacillus</taxon>
    </lineage>
</organism>
<reference evidence="1" key="1">
    <citation type="journal article" date="2014" name="Int. J. Syst. Evol. Microbiol.">
        <title>Complete genome sequence of Corynebacterium casei LMG S-19264T (=DSM 44701T), isolated from a smear-ripened cheese.</title>
        <authorList>
            <consortium name="US DOE Joint Genome Institute (JGI-PGF)"/>
            <person name="Walter F."/>
            <person name="Albersmeier A."/>
            <person name="Kalinowski J."/>
            <person name="Ruckert C."/>
        </authorList>
    </citation>
    <scope>NUCLEOTIDE SEQUENCE</scope>
    <source>
        <strain evidence="1">CGMCC 1.12777</strain>
    </source>
</reference>
<keyword evidence="2" id="KW-1185">Reference proteome</keyword>
<evidence type="ECO:0000313" key="2">
    <source>
        <dbReference type="Proteomes" id="UP000656813"/>
    </source>
</evidence>
<evidence type="ECO:0000313" key="1">
    <source>
        <dbReference type="EMBL" id="GGH87720.1"/>
    </source>
</evidence>
<accession>A0A8J2ZZ25</accession>
<gene>
    <name evidence="1" type="ORF">GCM10007096_38380</name>
</gene>
<proteinExistence type="predicted"/>
<dbReference type="EMBL" id="BMFV01000042">
    <property type="protein sequence ID" value="GGH87720.1"/>
    <property type="molecule type" value="Genomic_DNA"/>
</dbReference>
<name>A0A8J2ZZ25_9BACL</name>
<dbReference type="Proteomes" id="UP000656813">
    <property type="component" value="Unassembled WGS sequence"/>
</dbReference>
<reference evidence="1" key="2">
    <citation type="submission" date="2020-09" db="EMBL/GenBank/DDBJ databases">
        <authorList>
            <person name="Sun Q."/>
            <person name="Zhou Y."/>
        </authorList>
    </citation>
    <scope>NUCLEOTIDE SEQUENCE</scope>
    <source>
        <strain evidence="1">CGMCC 1.12777</strain>
    </source>
</reference>